<evidence type="ECO:0000256" key="8">
    <source>
        <dbReference type="ARBA" id="ARBA00047306"/>
    </source>
</evidence>
<dbReference type="PANTHER" id="PTHR12753">
    <property type="entry name" value="AD-003 - RELATED"/>
    <property type="match status" value="1"/>
</dbReference>
<evidence type="ECO:0000313" key="11">
    <source>
        <dbReference type="EMBL" id="KAL3425677.1"/>
    </source>
</evidence>
<evidence type="ECO:0000256" key="2">
    <source>
        <dbReference type="ARBA" id="ARBA00022603"/>
    </source>
</evidence>
<dbReference type="InterPro" id="IPR008576">
    <property type="entry name" value="MeTrfase_NTM1"/>
</dbReference>
<keyword evidence="2" id="KW-0489">Methyltransferase</keyword>
<dbReference type="CDD" id="cd02440">
    <property type="entry name" value="AdoMet_MTases"/>
    <property type="match status" value="1"/>
</dbReference>
<comment type="caution">
    <text evidence="11">The sequence shown here is derived from an EMBL/GenBank/DDBJ whole genome shotgun (WGS) entry which is preliminary data.</text>
</comment>
<evidence type="ECO:0000256" key="9">
    <source>
        <dbReference type="ARBA" id="ARBA00047885"/>
    </source>
</evidence>
<evidence type="ECO:0000256" key="1">
    <source>
        <dbReference type="ARBA" id="ARBA00009059"/>
    </source>
</evidence>
<organism evidence="11 12">
    <name type="scientific">Phlyctema vagabunda</name>
    <dbReference type="NCBI Taxonomy" id="108571"/>
    <lineage>
        <taxon>Eukaryota</taxon>
        <taxon>Fungi</taxon>
        <taxon>Dikarya</taxon>
        <taxon>Ascomycota</taxon>
        <taxon>Pezizomycotina</taxon>
        <taxon>Leotiomycetes</taxon>
        <taxon>Helotiales</taxon>
        <taxon>Dermateaceae</taxon>
        <taxon>Phlyctema</taxon>
    </lineage>
</organism>
<dbReference type="Pfam" id="PF05891">
    <property type="entry name" value="Methyltransf_PK"/>
    <property type="match status" value="1"/>
</dbReference>
<gene>
    <name evidence="11" type="ORF">PVAG01_02468</name>
</gene>
<keyword evidence="4" id="KW-0949">S-adenosyl-L-methionine</keyword>
<accession>A0ABR4PR93</accession>
<protein>
    <recommendedName>
        <fullName evidence="6">Alpha N-terminal protein methyltransferase 1</fullName>
        <ecNumber evidence="5">2.1.1.244</ecNumber>
    </recommendedName>
    <alternativeName>
        <fullName evidence="7">X-Pro-Lys N-terminal protein methyltransferase 1</fullName>
    </alternativeName>
</protein>
<reference evidence="11 12" key="1">
    <citation type="submission" date="2024-06" db="EMBL/GenBank/DDBJ databases">
        <title>Complete genome of Phlyctema vagabunda strain 19-DSS-EL-015.</title>
        <authorList>
            <person name="Fiorenzani C."/>
        </authorList>
    </citation>
    <scope>NUCLEOTIDE SEQUENCE [LARGE SCALE GENOMIC DNA]</scope>
    <source>
        <strain evidence="11 12">19-DSS-EL-015</strain>
    </source>
</reference>
<dbReference type="EMBL" id="JBFCZG010000002">
    <property type="protein sequence ID" value="KAL3425677.1"/>
    <property type="molecule type" value="Genomic_DNA"/>
</dbReference>
<dbReference type="PANTHER" id="PTHR12753:SF0">
    <property type="entry name" value="ALPHA N-TERMINAL PROTEIN METHYLTRANSFERASE 1"/>
    <property type="match status" value="1"/>
</dbReference>
<keyword evidence="12" id="KW-1185">Reference proteome</keyword>
<dbReference type="Gene3D" id="3.40.50.150">
    <property type="entry name" value="Vaccinia Virus protein VP39"/>
    <property type="match status" value="1"/>
</dbReference>
<evidence type="ECO:0000256" key="4">
    <source>
        <dbReference type="ARBA" id="ARBA00022691"/>
    </source>
</evidence>
<keyword evidence="3" id="KW-0808">Transferase</keyword>
<evidence type="ECO:0000256" key="5">
    <source>
        <dbReference type="ARBA" id="ARBA00039112"/>
    </source>
</evidence>
<sequence>MADSQINHQDARDYWQGIDADVNGMLGGFPYVSKVDLQGSKSFLVKLGIGGRSKAKVERVVDCGAGIGRITDGLLIGVAEVVDIVEPISKFSDGLKGKQGVGKIYNTGLEDWSPALEPAYDLIWNQWCLGHLTDTQLIIYLQKCTKILKPGGWIIVKENLSTSEEDIFDKLDSSVTRTDLKFKDIFEKAGLKVARTALQNGFPREFYPVRAYALRPKT</sequence>
<evidence type="ECO:0000256" key="7">
    <source>
        <dbReference type="ARBA" id="ARBA00043129"/>
    </source>
</evidence>
<evidence type="ECO:0000256" key="6">
    <source>
        <dbReference type="ARBA" id="ARBA00039449"/>
    </source>
</evidence>
<dbReference type="PIRSF" id="PIRSF016958">
    <property type="entry name" value="DUF858_MeTrfase_lik"/>
    <property type="match status" value="1"/>
</dbReference>
<evidence type="ECO:0000313" key="12">
    <source>
        <dbReference type="Proteomes" id="UP001629113"/>
    </source>
</evidence>
<dbReference type="SUPFAM" id="SSF53335">
    <property type="entry name" value="S-adenosyl-L-methionine-dependent methyltransferases"/>
    <property type="match status" value="1"/>
</dbReference>
<proteinExistence type="inferred from homology"/>
<evidence type="ECO:0000256" key="3">
    <source>
        <dbReference type="ARBA" id="ARBA00022679"/>
    </source>
</evidence>
<dbReference type="EC" id="2.1.1.244" evidence="5"/>
<comment type="catalytic activity">
    <reaction evidence="8">
        <text>N-terminal L-seryl-L-prolyl-L-lysyl-[protein] + 3 S-adenosyl-L-methionine = N-terminal N,N,N-trimethyl-L-seryl-L-prolyl-L-lysyl-[protein] + 3 S-adenosyl-L-homocysteine + 3 H(+)</text>
        <dbReference type="Rhea" id="RHEA:54724"/>
        <dbReference type="Rhea" id="RHEA-COMP:13789"/>
        <dbReference type="Rhea" id="RHEA-COMP:13973"/>
        <dbReference type="ChEBI" id="CHEBI:15378"/>
        <dbReference type="ChEBI" id="CHEBI:57856"/>
        <dbReference type="ChEBI" id="CHEBI:59789"/>
        <dbReference type="ChEBI" id="CHEBI:138061"/>
        <dbReference type="ChEBI" id="CHEBI:138317"/>
        <dbReference type="EC" id="2.1.1.244"/>
    </reaction>
</comment>
<comment type="similarity">
    <text evidence="1">Belongs to the methyltransferase superfamily. NTM1 family.</text>
</comment>
<evidence type="ECO:0000256" key="10">
    <source>
        <dbReference type="ARBA" id="ARBA00048167"/>
    </source>
</evidence>
<dbReference type="InterPro" id="IPR029063">
    <property type="entry name" value="SAM-dependent_MTases_sf"/>
</dbReference>
<name>A0ABR4PR93_9HELO</name>
<dbReference type="Proteomes" id="UP001629113">
    <property type="component" value="Unassembled WGS sequence"/>
</dbReference>
<comment type="catalytic activity">
    <reaction evidence="10">
        <text>N-terminal L-alanyl-L-prolyl-L-lysyl-[protein] + 3 S-adenosyl-L-methionine = N-terminal N,N,N-trimethyl-L-alanyl-L-prolyl-L-lysyl-[protein] + 3 S-adenosyl-L-homocysteine + 3 H(+)</text>
        <dbReference type="Rhea" id="RHEA:54712"/>
        <dbReference type="Rhea" id="RHEA-COMP:13785"/>
        <dbReference type="Rhea" id="RHEA-COMP:13971"/>
        <dbReference type="ChEBI" id="CHEBI:15378"/>
        <dbReference type="ChEBI" id="CHEBI:57856"/>
        <dbReference type="ChEBI" id="CHEBI:59789"/>
        <dbReference type="ChEBI" id="CHEBI:138057"/>
        <dbReference type="ChEBI" id="CHEBI:138315"/>
        <dbReference type="EC" id="2.1.1.244"/>
    </reaction>
</comment>
<comment type="catalytic activity">
    <reaction evidence="9">
        <text>N-terminal L-prolyl-L-prolyl-L-lysyl-[protein] + 2 S-adenosyl-L-methionine = N-terminal N,N-dimethyl-L-prolyl-L-prolyl-L-lysyl-[protein] + 2 S-adenosyl-L-homocysteine + 2 H(+)</text>
        <dbReference type="Rhea" id="RHEA:54736"/>
        <dbReference type="Rhea" id="RHEA-COMP:13787"/>
        <dbReference type="Rhea" id="RHEA-COMP:13974"/>
        <dbReference type="ChEBI" id="CHEBI:15378"/>
        <dbReference type="ChEBI" id="CHEBI:57856"/>
        <dbReference type="ChEBI" id="CHEBI:59789"/>
        <dbReference type="ChEBI" id="CHEBI:138059"/>
        <dbReference type="ChEBI" id="CHEBI:138318"/>
        <dbReference type="EC" id="2.1.1.244"/>
    </reaction>
</comment>